<name>A0A9J6CM53_POLVA</name>
<evidence type="ECO:0000256" key="2">
    <source>
        <dbReference type="ARBA" id="ARBA00022475"/>
    </source>
</evidence>
<feature type="transmembrane region" description="Helical" evidence="6">
    <location>
        <begin position="122"/>
        <end position="142"/>
    </location>
</feature>
<sequence length="256" mass="30316">MIETELNELNVKNDRKNSVWFSYNLKWLIVVIGNIIINYQTDPYLMLFKSYQNIGYYVSLELFSILAFIFYEKIDKIQNEIGNISNRSINKRSIKKLDDLIEFTDKFNDYVRSVNHAVGAQVFVTVMQMVISLIILIFTLSFKIGGNLLDMKSLIFFLFCIFFVHLNLIQICGTSDLVERKVKDIHTSVRKAYNHHYTKLNEAFLDININIEKFNCGLINFDWTLLTMVKNKVLKEMCMVFKQLYFLTFYRFYPLN</sequence>
<keyword evidence="8" id="KW-1185">Reference proteome</keyword>
<dbReference type="GO" id="GO:0050909">
    <property type="term" value="P:sensory perception of taste"/>
    <property type="evidence" value="ECO:0007669"/>
    <property type="project" value="InterPro"/>
</dbReference>
<feature type="transmembrane region" description="Helical" evidence="6">
    <location>
        <begin position="154"/>
        <end position="173"/>
    </location>
</feature>
<dbReference type="GO" id="GO:0005886">
    <property type="term" value="C:plasma membrane"/>
    <property type="evidence" value="ECO:0007669"/>
    <property type="project" value="UniProtKB-SubCell"/>
</dbReference>
<evidence type="ECO:0000256" key="1">
    <source>
        <dbReference type="ARBA" id="ARBA00004651"/>
    </source>
</evidence>
<evidence type="ECO:0000256" key="6">
    <source>
        <dbReference type="SAM" id="Phobius"/>
    </source>
</evidence>
<feature type="transmembrane region" description="Helical" evidence="6">
    <location>
        <begin position="20"/>
        <end position="39"/>
    </location>
</feature>
<dbReference type="AlphaFoldDB" id="A0A9J6CM53"/>
<keyword evidence="3 6" id="KW-0812">Transmembrane</keyword>
<accession>A0A9J6CM53</accession>
<dbReference type="Proteomes" id="UP001107558">
    <property type="component" value="Chromosome 1"/>
</dbReference>
<gene>
    <name evidence="7" type="ORF">PVAND_012245</name>
</gene>
<evidence type="ECO:0000313" key="7">
    <source>
        <dbReference type="EMBL" id="KAG5682927.1"/>
    </source>
</evidence>
<comment type="subcellular location">
    <subcellularLocation>
        <location evidence="1">Cell membrane</location>
        <topology evidence="1">Multi-pass membrane protein</topology>
    </subcellularLocation>
</comment>
<dbReference type="EMBL" id="JADBJN010000001">
    <property type="protein sequence ID" value="KAG5682927.1"/>
    <property type="molecule type" value="Genomic_DNA"/>
</dbReference>
<keyword evidence="4 6" id="KW-1133">Transmembrane helix</keyword>
<protein>
    <submittedName>
        <fullName evidence="7">Uncharacterized protein</fullName>
    </submittedName>
</protein>
<evidence type="ECO:0000313" key="8">
    <source>
        <dbReference type="Proteomes" id="UP001107558"/>
    </source>
</evidence>
<evidence type="ECO:0000256" key="4">
    <source>
        <dbReference type="ARBA" id="ARBA00022989"/>
    </source>
</evidence>
<reference evidence="7" key="1">
    <citation type="submission" date="2021-03" db="EMBL/GenBank/DDBJ databases">
        <title>Chromosome level genome of the anhydrobiotic midge Polypedilum vanderplanki.</title>
        <authorList>
            <person name="Yoshida Y."/>
            <person name="Kikawada T."/>
            <person name="Gusev O."/>
        </authorList>
    </citation>
    <scope>NUCLEOTIDE SEQUENCE</scope>
    <source>
        <strain evidence="7">NIAS01</strain>
        <tissue evidence="7">Whole body or cell culture</tissue>
    </source>
</reference>
<dbReference type="Pfam" id="PF08395">
    <property type="entry name" value="7tm_7"/>
    <property type="match status" value="1"/>
</dbReference>
<keyword evidence="2" id="KW-1003">Cell membrane</keyword>
<keyword evidence="5 6" id="KW-0472">Membrane</keyword>
<evidence type="ECO:0000256" key="5">
    <source>
        <dbReference type="ARBA" id="ARBA00023136"/>
    </source>
</evidence>
<evidence type="ECO:0000256" key="3">
    <source>
        <dbReference type="ARBA" id="ARBA00022692"/>
    </source>
</evidence>
<organism evidence="7 8">
    <name type="scientific">Polypedilum vanderplanki</name>
    <name type="common">Sleeping chironomid midge</name>
    <dbReference type="NCBI Taxonomy" id="319348"/>
    <lineage>
        <taxon>Eukaryota</taxon>
        <taxon>Metazoa</taxon>
        <taxon>Ecdysozoa</taxon>
        <taxon>Arthropoda</taxon>
        <taxon>Hexapoda</taxon>
        <taxon>Insecta</taxon>
        <taxon>Pterygota</taxon>
        <taxon>Neoptera</taxon>
        <taxon>Endopterygota</taxon>
        <taxon>Diptera</taxon>
        <taxon>Nematocera</taxon>
        <taxon>Chironomoidea</taxon>
        <taxon>Chironomidae</taxon>
        <taxon>Chironominae</taxon>
        <taxon>Polypedilum</taxon>
        <taxon>Polypedilum</taxon>
    </lineage>
</organism>
<dbReference type="InterPro" id="IPR013604">
    <property type="entry name" value="7TM_chemorcpt"/>
</dbReference>
<proteinExistence type="predicted"/>
<comment type="caution">
    <text evidence="7">The sequence shown here is derived from an EMBL/GenBank/DDBJ whole genome shotgun (WGS) entry which is preliminary data.</text>
</comment>
<feature type="transmembrane region" description="Helical" evidence="6">
    <location>
        <begin position="54"/>
        <end position="71"/>
    </location>
</feature>